<evidence type="ECO:0008006" key="3">
    <source>
        <dbReference type="Google" id="ProtNLM"/>
    </source>
</evidence>
<name>A0A1T5EI55_9SPHI</name>
<dbReference type="RefSeq" id="WP_079703528.1">
    <property type="nucleotide sequence ID" value="NZ_FUYR01000003.1"/>
</dbReference>
<dbReference type="OrthoDB" id="761407at2"/>
<dbReference type="AlphaFoldDB" id="A0A1T5EI55"/>
<sequence length="233" mass="25182">MKKALQSVLIVFFATVLNGCQKDSVNDGELTYNFKTSNLSASLSSTASASGTPVAPLSNGSITWKSGTVNIQQIYFGAKKDNTPFAVEFEKLSNIDILKVSTVSGSVAIPTGTYSDIKLRLRLKESATNKPLVLLGTYTEISGTKIPIEIQFNETYELTLTPPALTIKGDKYDVNVNLDLSKLAKNLTLSDFGQTTRSGADNMILVNSSKNVALFEKLKANFLLIADAQITKK</sequence>
<proteinExistence type="predicted"/>
<organism evidence="1 2">
    <name type="scientific">Daejeonella lutea</name>
    <dbReference type="NCBI Taxonomy" id="572036"/>
    <lineage>
        <taxon>Bacteria</taxon>
        <taxon>Pseudomonadati</taxon>
        <taxon>Bacteroidota</taxon>
        <taxon>Sphingobacteriia</taxon>
        <taxon>Sphingobacteriales</taxon>
        <taxon>Sphingobacteriaceae</taxon>
        <taxon>Daejeonella</taxon>
    </lineage>
</organism>
<protein>
    <recommendedName>
        <fullName evidence="3">DUF4382 domain-containing protein</fullName>
    </recommendedName>
</protein>
<evidence type="ECO:0000313" key="1">
    <source>
        <dbReference type="EMBL" id="SKB83495.1"/>
    </source>
</evidence>
<keyword evidence="2" id="KW-1185">Reference proteome</keyword>
<dbReference type="EMBL" id="FUYR01000003">
    <property type="protein sequence ID" value="SKB83495.1"/>
    <property type="molecule type" value="Genomic_DNA"/>
</dbReference>
<evidence type="ECO:0000313" key="2">
    <source>
        <dbReference type="Proteomes" id="UP000189981"/>
    </source>
</evidence>
<dbReference type="Proteomes" id="UP000189981">
    <property type="component" value="Unassembled WGS sequence"/>
</dbReference>
<gene>
    <name evidence="1" type="ORF">SAMN05661099_3023</name>
</gene>
<accession>A0A1T5EI55</accession>
<reference evidence="2" key="1">
    <citation type="submission" date="2017-02" db="EMBL/GenBank/DDBJ databases">
        <authorList>
            <person name="Varghese N."/>
            <person name="Submissions S."/>
        </authorList>
    </citation>
    <scope>NUCLEOTIDE SEQUENCE [LARGE SCALE GENOMIC DNA]</scope>
    <source>
        <strain evidence="2">DSM 22385</strain>
    </source>
</reference>